<feature type="region of interest" description="Disordered" evidence="1">
    <location>
        <begin position="72"/>
        <end position="93"/>
    </location>
</feature>
<dbReference type="Proteomes" id="UP001458880">
    <property type="component" value="Unassembled WGS sequence"/>
</dbReference>
<name>A0AAW1KSK3_POPJA</name>
<feature type="region of interest" description="Disordered" evidence="1">
    <location>
        <begin position="20"/>
        <end position="39"/>
    </location>
</feature>
<feature type="compositionally biased region" description="Polar residues" evidence="1">
    <location>
        <begin position="25"/>
        <end position="38"/>
    </location>
</feature>
<proteinExistence type="predicted"/>
<protein>
    <submittedName>
        <fullName evidence="2">Uncharacterized protein</fullName>
    </submittedName>
</protein>
<organism evidence="2 3">
    <name type="scientific">Popillia japonica</name>
    <name type="common">Japanese beetle</name>
    <dbReference type="NCBI Taxonomy" id="7064"/>
    <lineage>
        <taxon>Eukaryota</taxon>
        <taxon>Metazoa</taxon>
        <taxon>Ecdysozoa</taxon>
        <taxon>Arthropoda</taxon>
        <taxon>Hexapoda</taxon>
        <taxon>Insecta</taxon>
        <taxon>Pterygota</taxon>
        <taxon>Neoptera</taxon>
        <taxon>Endopterygota</taxon>
        <taxon>Coleoptera</taxon>
        <taxon>Polyphaga</taxon>
        <taxon>Scarabaeiformia</taxon>
        <taxon>Scarabaeidae</taxon>
        <taxon>Rutelinae</taxon>
        <taxon>Popillia</taxon>
    </lineage>
</organism>
<accession>A0AAW1KSK3</accession>
<dbReference type="EMBL" id="JASPKY010000182">
    <property type="protein sequence ID" value="KAK9723209.1"/>
    <property type="molecule type" value="Genomic_DNA"/>
</dbReference>
<sequence>MKGHQHFGSQPLNDVRVAYSDGKLASNSRQPLSSSTKSGFIGTSLDQMKGHQHFGSQPLNDVWVAYSDGKLASNSRQPLSSSLESSLIVSNEV</sequence>
<evidence type="ECO:0000313" key="3">
    <source>
        <dbReference type="Proteomes" id="UP001458880"/>
    </source>
</evidence>
<reference evidence="2 3" key="1">
    <citation type="journal article" date="2024" name="BMC Genomics">
        <title>De novo assembly and annotation of Popillia japonica's genome with initial clues to its potential as an invasive pest.</title>
        <authorList>
            <person name="Cucini C."/>
            <person name="Boschi S."/>
            <person name="Funari R."/>
            <person name="Cardaioli E."/>
            <person name="Iannotti N."/>
            <person name="Marturano G."/>
            <person name="Paoli F."/>
            <person name="Bruttini M."/>
            <person name="Carapelli A."/>
            <person name="Frati F."/>
            <person name="Nardi F."/>
        </authorList>
    </citation>
    <scope>NUCLEOTIDE SEQUENCE [LARGE SCALE GENOMIC DNA]</scope>
    <source>
        <strain evidence="2">DMR45628</strain>
    </source>
</reference>
<comment type="caution">
    <text evidence="2">The sequence shown here is derived from an EMBL/GenBank/DDBJ whole genome shotgun (WGS) entry which is preliminary data.</text>
</comment>
<keyword evidence="3" id="KW-1185">Reference proteome</keyword>
<evidence type="ECO:0000313" key="2">
    <source>
        <dbReference type="EMBL" id="KAK9723209.1"/>
    </source>
</evidence>
<gene>
    <name evidence="2" type="ORF">QE152_g19404</name>
</gene>
<dbReference type="AlphaFoldDB" id="A0AAW1KSK3"/>
<evidence type="ECO:0000256" key="1">
    <source>
        <dbReference type="SAM" id="MobiDB-lite"/>
    </source>
</evidence>